<comment type="subcellular location">
    <subcellularLocation>
        <location evidence="7">Cytoplasm</location>
    </subcellularLocation>
</comment>
<name>A0A8J6IX44_9FIRM</name>
<gene>
    <name evidence="7 11" type="primary">acpP</name>
    <name evidence="11" type="ORF">H8S55_01075</name>
</gene>
<dbReference type="UniPathway" id="UPA00094"/>
<protein>
    <recommendedName>
        <fullName evidence="7 8">Acyl carrier protein</fullName>
        <shortName evidence="7">ACP</shortName>
    </recommendedName>
</protein>
<comment type="similarity">
    <text evidence="7">Belongs to the acyl carrier protein (ACP) family.</text>
</comment>
<dbReference type="Proteomes" id="UP000602260">
    <property type="component" value="Unassembled WGS sequence"/>
</dbReference>
<dbReference type="AlphaFoldDB" id="A0A8J6IX44"/>
<proteinExistence type="inferred from homology"/>
<evidence type="ECO:0000256" key="1">
    <source>
        <dbReference type="ARBA" id="ARBA00022450"/>
    </source>
</evidence>
<organism evidence="11 12">
    <name type="scientific">Flintibacter faecis</name>
    <dbReference type="NCBI Taxonomy" id="2763047"/>
    <lineage>
        <taxon>Bacteria</taxon>
        <taxon>Bacillati</taxon>
        <taxon>Bacillota</taxon>
        <taxon>Clostridia</taxon>
        <taxon>Eubacteriales</taxon>
        <taxon>Flintibacter</taxon>
    </lineage>
</organism>
<keyword evidence="7" id="KW-0963">Cytoplasm</keyword>
<evidence type="ECO:0000256" key="5">
    <source>
        <dbReference type="ARBA" id="ARBA00023098"/>
    </source>
</evidence>
<comment type="function">
    <text evidence="7 9">Carrier of the growing fatty acid chain in fatty acid biosynthesis.</text>
</comment>
<dbReference type="GO" id="GO:0005829">
    <property type="term" value="C:cytosol"/>
    <property type="evidence" value="ECO:0007669"/>
    <property type="project" value="TreeGrafter"/>
</dbReference>
<evidence type="ECO:0000256" key="9">
    <source>
        <dbReference type="RuleBase" id="RU003545"/>
    </source>
</evidence>
<evidence type="ECO:0000256" key="2">
    <source>
        <dbReference type="ARBA" id="ARBA00022516"/>
    </source>
</evidence>
<keyword evidence="2 7" id="KW-0444">Lipid biosynthesis</keyword>
<dbReference type="HAMAP" id="MF_01217">
    <property type="entry name" value="Acyl_carrier"/>
    <property type="match status" value="1"/>
</dbReference>
<feature type="modified residue" description="O-(pantetheine 4'-phosphoryl)serine" evidence="7">
    <location>
        <position position="35"/>
    </location>
</feature>
<dbReference type="Pfam" id="PF00550">
    <property type="entry name" value="PP-binding"/>
    <property type="match status" value="1"/>
</dbReference>
<evidence type="ECO:0000256" key="6">
    <source>
        <dbReference type="ARBA" id="ARBA00023160"/>
    </source>
</evidence>
<keyword evidence="5 7" id="KW-0443">Lipid metabolism</keyword>
<evidence type="ECO:0000256" key="4">
    <source>
        <dbReference type="ARBA" id="ARBA00022832"/>
    </source>
</evidence>
<dbReference type="InterPro" id="IPR003231">
    <property type="entry name" value="ACP"/>
</dbReference>
<accession>A0A8J6IX44</accession>
<evidence type="ECO:0000256" key="7">
    <source>
        <dbReference type="HAMAP-Rule" id="MF_01217"/>
    </source>
</evidence>
<keyword evidence="12" id="KW-1185">Reference proteome</keyword>
<evidence type="ECO:0000259" key="10">
    <source>
        <dbReference type="PROSITE" id="PS50075"/>
    </source>
</evidence>
<keyword evidence="4 7" id="KW-0276">Fatty acid metabolism</keyword>
<comment type="PTM">
    <text evidence="9">4'-phosphopantetheine is transferred from CoA to a specific serine of apo-ACP by acpS.</text>
</comment>
<evidence type="ECO:0000313" key="11">
    <source>
        <dbReference type="EMBL" id="MBC5715930.1"/>
    </source>
</evidence>
<evidence type="ECO:0000256" key="3">
    <source>
        <dbReference type="ARBA" id="ARBA00022553"/>
    </source>
</evidence>
<dbReference type="InterPro" id="IPR036736">
    <property type="entry name" value="ACP-like_sf"/>
</dbReference>
<dbReference type="PROSITE" id="PS50075">
    <property type="entry name" value="CARRIER"/>
    <property type="match status" value="1"/>
</dbReference>
<dbReference type="RefSeq" id="WP_147560853.1">
    <property type="nucleotide sequence ID" value="NZ_JACOPN010000001.1"/>
</dbReference>
<comment type="caution">
    <text evidence="11">The sequence shown here is derived from an EMBL/GenBank/DDBJ whole genome shotgun (WGS) entry which is preliminary data.</text>
</comment>
<dbReference type="NCBIfam" id="NF002150">
    <property type="entry name" value="PRK00982.1-4"/>
    <property type="match status" value="1"/>
</dbReference>
<reference evidence="11" key="1">
    <citation type="submission" date="2020-08" db="EMBL/GenBank/DDBJ databases">
        <title>Genome public.</title>
        <authorList>
            <person name="Liu C."/>
            <person name="Sun Q."/>
        </authorList>
    </citation>
    <scope>NUCLEOTIDE SEQUENCE</scope>
    <source>
        <strain evidence="11">BX5</strain>
    </source>
</reference>
<evidence type="ECO:0000313" key="12">
    <source>
        <dbReference type="Proteomes" id="UP000602260"/>
    </source>
</evidence>
<comment type="pathway">
    <text evidence="7 9">Lipid metabolism; fatty acid biosynthesis.</text>
</comment>
<sequence length="76" mass="8399">MNFENVRDIIVNTLSCEADQITPETNLYEDLEADSLEAVELSMALEEAFGVGIADEDMTQVKTVADIVNYLSGKKQ</sequence>
<dbReference type="Gene3D" id="1.10.1200.10">
    <property type="entry name" value="ACP-like"/>
    <property type="match status" value="1"/>
</dbReference>
<dbReference type="SUPFAM" id="SSF47336">
    <property type="entry name" value="ACP-like"/>
    <property type="match status" value="1"/>
</dbReference>
<keyword evidence="3 7" id="KW-0597">Phosphoprotein</keyword>
<dbReference type="GO" id="GO:0000036">
    <property type="term" value="F:acyl carrier activity"/>
    <property type="evidence" value="ECO:0007669"/>
    <property type="project" value="UniProtKB-UniRule"/>
</dbReference>
<keyword evidence="6 7" id="KW-0275">Fatty acid biosynthesis</keyword>
<dbReference type="NCBIfam" id="NF002148">
    <property type="entry name" value="PRK00982.1-2"/>
    <property type="match status" value="1"/>
</dbReference>
<dbReference type="GO" id="GO:0016020">
    <property type="term" value="C:membrane"/>
    <property type="evidence" value="ECO:0007669"/>
    <property type="project" value="GOC"/>
</dbReference>
<dbReference type="GO" id="GO:0000035">
    <property type="term" value="F:acyl binding"/>
    <property type="evidence" value="ECO:0007669"/>
    <property type="project" value="TreeGrafter"/>
</dbReference>
<evidence type="ECO:0000256" key="8">
    <source>
        <dbReference type="NCBIfam" id="TIGR00517"/>
    </source>
</evidence>
<feature type="domain" description="Carrier" evidence="10">
    <location>
        <begin position="1"/>
        <end position="75"/>
    </location>
</feature>
<keyword evidence="1 7" id="KW-0596">Phosphopantetheine</keyword>
<dbReference type="InterPro" id="IPR009081">
    <property type="entry name" value="PP-bd_ACP"/>
</dbReference>
<dbReference type="NCBIfam" id="TIGR00517">
    <property type="entry name" value="acyl_carrier"/>
    <property type="match status" value="1"/>
</dbReference>
<dbReference type="PANTHER" id="PTHR20863">
    <property type="entry name" value="ACYL CARRIER PROTEIN"/>
    <property type="match status" value="1"/>
</dbReference>
<dbReference type="GO" id="GO:0009245">
    <property type="term" value="P:lipid A biosynthetic process"/>
    <property type="evidence" value="ECO:0007669"/>
    <property type="project" value="TreeGrafter"/>
</dbReference>
<dbReference type="EMBL" id="JACOPN010000001">
    <property type="protein sequence ID" value="MBC5715930.1"/>
    <property type="molecule type" value="Genomic_DNA"/>
</dbReference>
<dbReference type="PANTHER" id="PTHR20863:SF76">
    <property type="entry name" value="CARRIER DOMAIN-CONTAINING PROTEIN"/>
    <property type="match status" value="1"/>
</dbReference>
<comment type="PTM">
    <text evidence="7">4'-phosphopantetheine is transferred from CoA to a specific serine of apo-ACP by AcpS. This modification is essential for activity because fatty acids are bound in thioester linkage to the sulfhydryl of the prosthetic group.</text>
</comment>